<feature type="compositionally biased region" description="Basic and acidic residues" evidence="1">
    <location>
        <begin position="9"/>
        <end position="24"/>
    </location>
</feature>
<evidence type="ECO:0000256" key="1">
    <source>
        <dbReference type="SAM" id="MobiDB-lite"/>
    </source>
</evidence>
<keyword evidence="3" id="KW-1185">Reference proteome</keyword>
<evidence type="ECO:0000313" key="2">
    <source>
        <dbReference type="EMBL" id="GFO18090.1"/>
    </source>
</evidence>
<name>A0AAV4BG61_9GAST</name>
<dbReference type="AlphaFoldDB" id="A0AAV4BG61"/>
<evidence type="ECO:0000313" key="3">
    <source>
        <dbReference type="Proteomes" id="UP000735302"/>
    </source>
</evidence>
<gene>
    <name evidence="2" type="ORF">PoB_004459500</name>
</gene>
<proteinExistence type="predicted"/>
<reference evidence="2 3" key="1">
    <citation type="journal article" date="2021" name="Elife">
        <title>Chloroplast acquisition without the gene transfer in kleptoplastic sea slugs, Plakobranchus ocellatus.</title>
        <authorList>
            <person name="Maeda T."/>
            <person name="Takahashi S."/>
            <person name="Yoshida T."/>
            <person name="Shimamura S."/>
            <person name="Takaki Y."/>
            <person name="Nagai Y."/>
            <person name="Toyoda A."/>
            <person name="Suzuki Y."/>
            <person name="Arimoto A."/>
            <person name="Ishii H."/>
            <person name="Satoh N."/>
            <person name="Nishiyama T."/>
            <person name="Hasebe M."/>
            <person name="Maruyama T."/>
            <person name="Minagawa J."/>
            <person name="Obokata J."/>
            <person name="Shigenobu S."/>
        </authorList>
    </citation>
    <scope>NUCLEOTIDE SEQUENCE [LARGE SCALE GENOMIC DNA]</scope>
</reference>
<dbReference type="EMBL" id="BLXT01004927">
    <property type="protein sequence ID" value="GFO18090.1"/>
    <property type="molecule type" value="Genomic_DNA"/>
</dbReference>
<feature type="compositionally biased region" description="Basic and acidic residues" evidence="1">
    <location>
        <begin position="33"/>
        <end position="42"/>
    </location>
</feature>
<sequence>MSMIKKKKKEEEEKVDKNEIKEEAAEAEEEEEKEKNEEEGKKMKNNKNILSKMYRIDILSKGDFKIRGNESPHNSQYLGEKKKAELQLAIRTHETVRISNV</sequence>
<comment type="caution">
    <text evidence="2">The sequence shown here is derived from an EMBL/GenBank/DDBJ whole genome shotgun (WGS) entry which is preliminary data.</text>
</comment>
<accession>A0AAV4BG61</accession>
<dbReference type="Proteomes" id="UP000735302">
    <property type="component" value="Unassembled WGS sequence"/>
</dbReference>
<organism evidence="2 3">
    <name type="scientific">Plakobranchus ocellatus</name>
    <dbReference type="NCBI Taxonomy" id="259542"/>
    <lineage>
        <taxon>Eukaryota</taxon>
        <taxon>Metazoa</taxon>
        <taxon>Spiralia</taxon>
        <taxon>Lophotrochozoa</taxon>
        <taxon>Mollusca</taxon>
        <taxon>Gastropoda</taxon>
        <taxon>Heterobranchia</taxon>
        <taxon>Euthyneura</taxon>
        <taxon>Panpulmonata</taxon>
        <taxon>Sacoglossa</taxon>
        <taxon>Placobranchoidea</taxon>
        <taxon>Plakobranchidae</taxon>
        <taxon>Plakobranchus</taxon>
    </lineage>
</organism>
<protein>
    <submittedName>
        <fullName evidence="2">Uncharacterized protein</fullName>
    </submittedName>
</protein>
<feature type="region of interest" description="Disordered" evidence="1">
    <location>
        <begin position="1"/>
        <end position="47"/>
    </location>
</feature>